<evidence type="ECO:0000256" key="1">
    <source>
        <dbReference type="ARBA" id="ARBA00004141"/>
    </source>
</evidence>
<evidence type="ECO:0000256" key="6">
    <source>
        <dbReference type="SAM" id="MobiDB-lite"/>
    </source>
</evidence>
<dbReference type="PANTHER" id="PTHR12266:SF0">
    <property type="entry name" value="MITOCHONDRIAL SODIUM_CALCIUM EXCHANGER PROTEIN"/>
    <property type="match status" value="1"/>
</dbReference>
<keyword evidence="4 7" id="KW-1133">Transmembrane helix</keyword>
<evidence type="ECO:0000313" key="9">
    <source>
        <dbReference type="EMBL" id="CAD9809153.1"/>
    </source>
</evidence>
<protein>
    <recommendedName>
        <fullName evidence="8">Sodium/calcium exchanger membrane region domain-containing protein</fullName>
    </recommendedName>
</protein>
<evidence type="ECO:0000256" key="7">
    <source>
        <dbReference type="SAM" id="Phobius"/>
    </source>
</evidence>
<feature type="domain" description="Sodium/calcium exchanger membrane region" evidence="8">
    <location>
        <begin position="609"/>
        <end position="760"/>
    </location>
</feature>
<keyword evidence="2" id="KW-0813">Transport</keyword>
<evidence type="ECO:0000256" key="5">
    <source>
        <dbReference type="ARBA" id="ARBA00023136"/>
    </source>
</evidence>
<feature type="transmembrane region" description="Helical" evidence="7">
    <location>
        <begin position="743"/>
        <end position="764"/>
    </location>
</feature>
<feature type="domain" description="Sodium/calcium exchanger membrane region" evidence="8">
    <location>
        <begin position="148"/>
        <end position="291"/>
    </location>
</feature>
<evidence type="ECO:0000256" key="2">
    <source>
        <dbReference type="ARBA" id="ARBA00022448"/>
    </source>
</evidence>
<dbReference type="AlphaFoldDB" id="A0A7S2U5J0"/>
<feature type="transmembrane region" description="Helical" evidence="7">
    <location>
        <begin position="673"/>
        <end position="694"/>
    </location>
</feature>
<feature type="transmembrane region" description="Helical" evidence="7">
    <location>
        <begin position="138"/>
        <end position="158"/>
    </location>
</feature>
<evidence type="ECO:0000259" key="8">
    <source>
        <dbReference type="Pfam" id="PF01699"/>
    </source>
</evidence>
<dbReference type="Gene3D" id="1.20.1420.30">
    <property type="entry name" value="NCX, central ion-binding region"/>
    <property type="match status" value="2"/>
</dbReference>
<feature type="transmembrane region" description="Helical" evidence="7">
    <location>
        <begin position="44"/>
        <end position="62"/>
    </location>
</feature>
<feature type="compositionally biased region" description="Low complexity" evidence="6">
    <location>
        <begin position="323"/>
        <end position="347"/>
    </location>
</feature>
<dbReference type="GO" id="GO:0016020">
    <property type="term" value="C:membrane"/>
    <property type="evidence" value="ECO:0007669"/>
    <property type="project" value="UniProtKB-SubCell"/>
</dbReference>
<feature type="transmembrane region" description="Helical" evidence="7">
    <location>
        <begin position="540"/>
        <end position="561"/>
    </location>
</feature>
<dbReference type="Pfam" id="PF01699">
    <property type="entry name" value="Na_Ca_ex"/>
    <property type="match status" value="2"/>
</dbReference>
<keyword evidence="5 7" id="KW-0472">Membrane</keyword>
<feature type="transmembrane region" description="Helical" evidence="7">
    <location>
        <begin position="604"/>
        <end position="624"/>
    </location>
</feature>
<dbReference type="PANTHER" id="PTHR12266">
    <property type="entry name" value="NA+/CA2+ K+ INDEPENDENT EXCHANGER"/>
    <property type="match status" value="1"/>
</dbReference>
<feature type="transmembrane region" description="Helical" evidence="7">
    <location>
        <begin position="179"/>
        <end position="196"/>
    </location>
</feature>
<dbReference type="EMBL" id="HBHQ01001536">
    <property type="protein sequence ID" value="CAD9809153.1"/>
    <property type="molecule type" value="Transcribed_RNA"/>
</dbReference>
<organism evidence="9">
    <name type="scientific">Attheya septentrionalis</name>
    <dbReference type="NCBI Taxonomy" id="420275"/>
    <lineage>
        <taxon>Eukaryota</taxon>
        <taxon>Sar</taxon>
        <taxon>Stramenopiles</taxon>
        <taxon>Ochrophyta</taxon>
        <taxon>Bacillariophyta</taxon>
        <taxon>Coscinodiscophyceae</taxon>
        <taxon>Chaetocerotophycidae</taxon>
        <taxon>Chaetocerotales</taxon>
        <taxon>Attheyaceae</taxon>
        <taxon>Attheya</taxon>
    </lineage>
</organism>
<feature type="transmembrane region" description="Helical" evidence="7">
    <location>
        <begin position="630"/>
        <end position="652"/>
    </location>
</feature>
<evidence type="ECO:0000256" key="3">
    <source>
        <dbReference type="ARBA" id="ARBA00022692"/>
    </source>
</evidence>
<dbReference type="InterPro" id="IPR051359">
    <property type="entry name" value="CaCA_antiporter"/>
</dbReference>
<gene>
    <name evidence="9" type="ORF">ASEP1449_LOCUS975</name>
</gene>
<evidence type="ECO:0000256" key="4">
    <source>
        <dbReference type="ARBA" id="ARBA00022989"/>
    </source>
</evidence>
<accession>A0A7S2U5J0</accession>
<comment type="subcellular location">
    <subcellularLocation>
        <location evidence="1">Membrane</location>
        <topology evidence="1">Multi-pass membrane protein</topology>
    </subcellularLocation>
</comment>
<feature type="transmembrane region" description="Helical" evidence="7">
    <location>
        <begin position="714"/>
        <end position="736"/>
    </location>
</feature>
<proteinExistence type="predicted"/>
<keyword evidence="3 7" id="KW-0812">Transmembrane</keyword>
<sequence>MNSQQVRREGSAASLLCDSNSVSDSVLDGIGAKKRRRHAFQTRTALLLSGTTVCLLALFALFSSSDHAAFSWFAADERQGRALEEDQDDNDDYSSYSCSDILATTQDGSAARCAFARTCNGGDGVFAPVVFCSAHGKGWLAAMAPFLLLWLVLLFRLLGSTAEDYFSPSLEMFSLRLGLPPRFAGVSLLALGNGAADVSATINAITADPTNGYKLSLGALTGAGMFIGTVVAGLVIVTAGGVPCRGALVRDLVFFVLAIALVWTELSTGYIGRRAISLFFSLYILFVAVVLIADIYHRAIVLPRILQRDLQKERQRQLEEGDQAQSAAAASSSNLPPSQQQQQQQQQMDPNNYNGGMELDAYGLPKTRTTGLLSNVLTSLSNYTEQSVDQEDGWGMTGDEGGDRPVILRGTNGILHHHHILGHHKNNTHGNMSPSASVTGGGTNDSYFPSSPYRAMTEDAAEMEDMGVILHPDDANNFSATNWRGAWHDGTQELKVHWKECRDDIFENEDNSRLDVFLLTCELPFTIMRKVTISIPCEGYYCRALVALSIFLSPLWFGVYFQVSHDMNIFNGVYLWVMFMVSTIVGALVLRYSPGGNGNMPLRAAVPIAFYGFIVAATWIDFIADQLVSLLAFVGIVSKIPSSVMGLTILAWGNSMADLSANLTMARKGLANMAMTACFAGPVFNILIGLAWGFSALESETGELDHAVQVSASVVTGFVFLLANCLLVVLCGVFWYKGTIPKYYGYVALGLYITYIVTSISLQFSRYKDSNNNN</sequence>
<dbReference type="InterPro" id="IPR004837">
    <property type="entry name" value="NaCa_Exmemb"/>
</dbReference>
<feature type="transmembrane region" description="Helical" evidence="7">
    <location>
        <begin position="573"/>
        <end position="592"/>
    </location>
</feature>
<name>A0A7S2U5J0_9STRA</name>
<dbReference type="InterPro" id="IPR044880">
    <property type="entry name" value="NCX_ion-bd_dom_sf"/>
</dbReference>
<dbReference type="GO" id="GO:0008324">
    <property type="term" value="F:monoatomic cation transmembrane transporter activity"/>
    <property type="evidence" value="ECO:0007669"/>
    <property type="project" value="TreeGrafter"/>
</dbReference>
<feature type="transmembrane region" description="Helical" evidence="7">
    <location>
        <begin position="216"/>
        <end position="240"/>
    </location>
</feature>
<feature type="transmembrane region" description="Helical" evidence="7">
    <location>
        <begin position="252"/>
        <end position="272"/>
    </location>
</feature>
<feature type="region of interest" description="Disordered" evidence="6">
    <location>
        <begin position="316"/>
        <end position="360"/>
    </location>
</feature>
<feature type="transmembrane region" description="Helical" evidence="7">
    <location>
        <begin position="278"/>
        <end position="296"/>
    </location>
</feature>
<reference evidence="9" key="1">
    <citation type="submission" date="2021-01" db="EMBL/GenBank/DDBJ databases">
        <authorList>
            <person name="Corre E."/>
            <person name="Pelletier E."/>
            <person name="Niang G."/>
            <person name="Scheremetjew M."/>
            <person name="Finn R."/>
            <person name="Kale V."/>
            <person name="Holt S."/>
            <person name="Cochrane G."/>
            <person name="Meng A."/>
            <person name="Brown T."/>
            <person name="Cohen L."/>
        </authorList>
    </citation>
    <scope>NUCLEOTIDE SEQUENCE</scope>
    <source>
        <strain evidence="9">CCMP2084</strain>
    </source>
</reference>